<dbReference type="Proteomes" id="UP001231675">
    <property type="component" value="Unassembled WGS sequence"/>
</dbReference>
<evidence type="ECO:0000313" key="3">
    <source>
        <dbReference type="Proteomes" id="UP001231675"/>
    </source>
</evidence>
<evidence type="ECO:0000256" key="1">
    <source>
        <dbReference type="SAM" id="MobiDB-lite"/>
    </source>
</evidence>
<organism evidence="2 3">
    <name type="scientific">Streptomyces griseoviridis</name>
    <dbReference type="NCBI Taxonomy" id="45398"/>
    <lineage>
        <taxon>Bacteria</taxon>
        <taxon>Bacillati</taxon>
        <taxon>Actinomycetota</taxon>
        <taxon>Actinomycetes</taxon>
        <taxon>Kitasatosporales</taxon>
        <taxon>Streptomycetaceae</taxon>
        <taxon>Streptomyces</taxon>
    </lineage>
</organism>
<keyword evidence="3" id="KW-1185">Reference proteome</keyword>
<comment type="caution">
    <text evidence="2">The sequence shown here is derived from an EMBL/GenBank/DDBJ whole genome shotgun (WGS) entry which is preliminary data.</text>
</comment>
<dbReference type="EMBL" id="JAURUD010000001">
    <property type="protein sequence ID" value="MDP9686232.1"/>
    <property type="molecule type" value="Genomic_DNA"/>
</dbReference>
<proteinExistence type="predicted"/>
<accession>A0ABT9LRU0</accession>
<gene>
    <name evidence="2" type="ORF">J2S47_006734</name>
</gene>
<protein>
    <submittedName>
        <fullName evidence="2">Uncharacterized protein</fullName>
    </submittedName>
</protein>
<evidence type="ECO:0000313" key="2">
    <source>
        <dbReference type="EMBL" id="MDP9686232.1"/>
    </source>
</evidence>
<feature type="region of interest" description="Disordered" evidence="1">
    <location>
        <begin position="1"/>
        <end position="31"/>
    </location>
</feature>
<sequence>MTDEAQELGDDGRIGASGAGRALVGDRQRQT</sequence>
<reference evidence="2 3" key="1">
    <citation type="submission" date="2023-07" db="EMBL/GenBank/DDBJ databases">
        <title>Sequencing the genomes of 1000 actinobacteria strains.</title>
        <authorList>
            <person name="Klenk H.-P."/>
        </authorList>
    </citation>
    <scope>NUCLEOTIDE SEQUENCE [LARGE SCALE GENOMIC DNA]</scope>
    <source>
        <strain evidence="2 3">DSM 40229</strain>
    </source>
</reference>
<name>A0ABT9LRU0_STRGD</name>